<sequence>MKKSAQDYVLFLLSRRDYTVAEVRERLKRKGYDEESGESVIRLLSEKKLLDDKRFARNYSEMHRSWGRIKIKFGLIKKGVPEEIIAGISSNEDDDAELEKAKEAAKIWIKKNNNIPKEKIYNRLAGYLSRQGYRWDVAKEVLGELVRPN</sequence>
<dbReference type="HAMAP" id="MF_01114">
    <property type="entry name" value="RecX"/>
    <property type="match status" value="1"/>
</dbReference>
<dbReference type="InterPro" id="IPR003783">
    <property type="entry name" value="Regulatory_RecX"/>
</dbReference>
<evidence type="ECO:0000259" key="7">
    <source>
        <dbReference type="Pfam" id="PF21982"/>
    </source>
</evidence>
<dbReference type="InterPro" id="IPR036388">
    <property type="entry name" value="WH-like_DNA-bd_sf"/>
</dbReference>
<keyword evidence="4 5" id="KW-0963">Cytoplasm</keyword>
<dbReference type="STRING" id="1797472.A2215_04170"/>
<gene>
    <name evidence="5" type="primary">recX</name>
    <name evidence="8" type="ORF">A2215_04170</name>
</gene>
<evidence type="ECO:0000256" key="3">
    <source>
        <dbReference type="ARBA" id="ARBA00018111"/>
    </source>
</evidence>
<evidence type="ECO:0000256" key="5">
    <source>
        <dbReference type="HAMAP-Rule" id="MF_01114"/>
    </source>
</evidence>
<evidence type="ECO:0000313" key="9">
    <source>
        <dbReference type="Proteomes" id="UP000178583"/>
    </source>
</evidence>
<dbReference type="EMBL" id="MEZY01000021">
    <property type="protein sequence ID" value="OGD64218.1"/>
    <property type="molecule type" value="Genomic_DNA"/>
</dbReference>
<dbReference type="Pfam" id="PF21982">
    <property type="entry name" value="RecX_HTH1"/>
    <property type="match status" value="1"/>
</dbReference>
<accession>A0A1F5EA04</accession>
<protein>
    <recommendedName>
        <fullName evidence="3 5">Regulatory protein RecX</fullName>
    </recommendedName>
</protein>
<comment type="caution">
    <text evidence="8">The sequence shown here is derived from an EMBL/GenBank/DDBJ whole genome shotgun (WGS) entry which is preliminary data.</text>
</comment>
<reference evidence="8 9" key="1">
    <citation type="journal article" date="2016" name="Nat. Commun.">
        <title>Thousands of microbial genomes shed light on interconnected biogeochemical processes in an aquifer system.</title>
        <authorList>
            <person name="Anantharaman K."/>
            <person name="Brown C.T."/>
            <person name="Hug L.A."/>
            <person name="Sharon I."/>
            <person name="Castelle C.J."/>
            <person name="Probst A.J."/>
            <person name="Thomas B.C."/>
            <person name="Singh A."/>
            <person name="Wilkins M.J."/>
            <person name="Karaoz U."/>
            <person name="Brodie E.L."/>
            <person name="Williams K.H."/>
            <person name="Hubbard S.S."/>
            <person name="Banfield J.F."/>
        </authorList>
    </citation>
    <scope>NUCLEOTIDE SEQUENCE [LARGE SCALE GENOMIC DNA]</scope>
</reference>
<evidence type="ECO:0000259" key="6">
    <source>
        <dbReference type="Pfam" id="PF02631"/>
    </source>
</evidence>
<dbReference type="InterPro" id="IPR053926">
    <property type="entry name" value="RecX_HTH_1st"/>
</dbReference>
<evidence type="ECO:0000256" key="1">
    <source>
        <dbReference type="ARBA" id="ARBA00004496"/>
    </source>
</evidence>
<evidence type="ECO:0000313" key="8">
    <source>
        <dbReference type="EMBL" id="OGD64218.1"/>
    </source>
</evidence>
<dbReference type="InterPro" id="IPR053924">
    <property type="entry name" value="RecX_HTH_2nd"/>
</dbReference>
<name>A0A1F5EA04_9BACT</name>
<comment type="function">
    <text evidence="5">Modulates RecA activity.</text>
</comment>
<dbReference type="Pfam" id="PF02631">
    <property type="entry name" value="RecX_HTH2"/>
    <property type="match status" value="1"/>
</dbReference>
<comment type="similarity">
    <text evidence="2 5">Belongs to the RecX family.</text>
</comment>
<dbReference type="Proteomes" id="UP000178583">
    <property type="component" value="Unassembled WGS sequence"/>
</dbReference>
<feature type="domain" description="RecX second three-helical" evidence="6">
    <location>
        <begin position="51"/>
        <end position="86"/>
    </location>
</feature>
<evidence type="ECO:0000256" key="4">
    <source>
        <dbReference type="ARBA" id="ARBA00022490"/>
    </source>
</evidence>
<organism evidence="8 9">
    <name type="scientific">Candidatus Berkelbacteria bacterium RIFOXYA2_FULL_43_10</name>
    <dbReference type="NCBI Taxonomy" id="1797472"/>
    <lineage>
        <taxon>Bacteria</taxon>
        <taxon>Candidatus Berkelbacteria</taxon>
    </lineage>
</organism>
<comment type="subcellular location">
    <subcellularLocation>
        <location evidence="1 5">Cytoplasm</location>
    </subcellularLocation>
</comment>
<proteinExistence type="inferred from homology"/>
<feature type="domain" description="RecX first three-helical" evidence="7">
    <location>
        <begin position="7"/>
        <end position="41"/>
    </location>
</feature>
<dbReference type="PANTHER" id="PTHR33602:SF1">
    <property type="entry name" value="REGULATORY PROTEIN RECX FAMILY PROTEIN"/>
    <property type="match status" value="1"/>
</dbReference>
<dbReference type="AlphaFoldDB" id="A0A1F5EA04"/>
<dbReference type="GO" id="GO:0006282">
    <property type="term" value="P:regulation of DNA repair"/>
    <property type="evidence" value="ECO:0007669"/>
    <property type="project" value="UniProtKB-UniRule"/>
</dbReference>
<dbReference type="PANTHER" id="PTHR33602">
    <property type="entry name" value="REGULATORY PROTEIN RECX FAMILY PROTEIN"/>
    <property type="match status" value="1"/>
</dbReference>
<dbReference type="GO" id="GO:0005737">
    <property type="term" value="C:cytoplasm"/>
    <property type="evidence" value="ECO:0007669"/>
    <property type="project" value="UniProtKB-SubCell"/>
</dbReference>
<dbReference type="Gene3D" id="1.10.10.10">
    <property type="entry name" value="Winged helix-like DNA-binding domain superfamily/Winged helix DNA-binding domain"/>
    <property type="match status" value="3"/>
</dbReference>
<evidence type="ECO:0000256" key="2">
    <source>
        <dbReference type="ARBA" id="ARBA00009695"/>
    </source>
</evidence>